<dbReference type="PROSITE" id="PS50862">
    <property type="entry name" value="AA_TRNA_LIGASE_II"/>
    <property type="match status" value="1"/>
</dbReference>
<dbReference type="InterPro" id="IPR004365">
    <property type="entry name" value="NA-bd_OB_tRNA"/>
</dbReference>
<dbReference type="NCBIfam" id="NF003037">
    <property type="entry name" value="PRK03932.1"/>
    <property type="match status" value="1"/>
</dbReference>
<reference evidence="8 9" key="1">
    <citation type="submission" date="2018-06" db="EMBL/GenBank/DDBJ databases">
        <title>Lujinxingia sediminis gen. nov. sp. nov., a new facultative anaerobic member of the class Deltaproteobacteria, and proposal of Lujinxingaceae fam. nov.</title>
        <authorList>
            <person name="Guo L.-Y."/>
            <person name="Li C.-M."/>
            <person name="Wang S."/>
            <person name="Du Z.-J."/>
        </authorList>
    </citation>
    <scope>NUCLEOTIDE SEQUENCE [LARGE SCALE GENOMIC DNA]</scope>
    <source>
        <strain evidence="8 9">FA350</strain>
    </source>
</reference>
<evidence type="ECO:0000256" key="1">
    <source>
        <dbReference type="ARBA" id="ARBA00008226"/>
    </source>
</evidence>
<dbReference type="EMBL" id="CP030032">
    <property type="protein sequence ID" value="AWV88940.1"/>
    <property type="molecule type" value="Genomic_DNA"/>
</dbReference>
<evidence type="ECO:0000313" key="8">
    <source>
        <dbReference type="EMBL" id="AWV88940.1"/>
    </source>
</evidence>
<dbReference type="Proteomes" id="UP000249799">
    <property type="component" value="Chromosome"/>
</dbReference>
<dbReference type="GO" id="GO:0004816">
    <property type="term" value="F:asparagine-tRNA ligase activity"/>
    <property type="evidence" value="ECO:0007669"/>
    <property type="project" value="UniProtKB-UniRule"/>
</dbReference>
<keyword evidence="2 7" id="KW-0436">Ligase</keyword>
<dbReference type="Pfam" id="PF00152">
    <property type="entry name" value="tRNA-synt_2"/>
    <property type="match status" value="1"/>
</dbReference>
<proteinExistence type="inferred from homology"/>
<dbReference type="HAMAP" id="MF_00534">
    <property type="entry name" value="Asn_tRNA_synth"/>
    <property type="match status" value="1"/>
</dbReference>
<dbReference type="CDD" id="cd00776">
    <property type="entry name" value="AsxRS_core"/>
    <property type="match status" value="1"/>
</dbReference>
<dbReference type="GO" id="GO:0003676">
    <property type="term" value="F:nucleic acid binding"/>
    <property type="evidence" value="ECO:0007669"/>
    <property type="project" value="InterPro"/>
</dbReference>
<evidence type="ECO:0000256" key="6">
    <source>
        <dbReference type="ARBA" id="ARBA00023146"/>
    </source>
</evidence>
<accession>A0A2Z4FJC3</accession>
<comment type="catalytic activity">
    <reaction evidence="7">
        <text>tRNA(Asn) + L-asparagine + ATP = L-asparaginyl-tRNA(Asn) + AMP + diphosphate + H(+)</text>
        <dbReference type="Rhea" id="RHEA:11180"/>
        <dbReference type="Rhea" id="RHEA-COMP:9659"/>
        <dbReference type="Rhea" id="RHEA-COMP:9674"/>
        <dbReference type="ChEBI" id="CHEBI:15378"/>
        <dbReference type="ChEBI" id="CHEBI:30616"/>
        <dbReference type="ChEBI" id="CHEBI:33019"/>
        <dbReference type="ChEBI" id="CHEBI:58048"/>
        <dbReference type="ChEBI" id="CHEBI:78442"/>
        <dbReference type="ChEBI" id="CHEBI:78515"/>
        <dbReference type="ChEBI" id="CHEBI:456215"/>
        <dbReference type="EC" id="6.1.1.22"/>
    </reaction>
</comment>
<dbReference type="GO" id="GO:0005737">
    <property type="term" value="C:cytoplasm"/>
    <property type="evidence" value="ECO:0007669"/>
    <property type="project" value="UniProtKB-SubCell"/>
</dbReference>
<evidence type="ECO:0000256" key="4">
    <source>
        <dbReference type="ARBA" id="ARBA00022840"/>
    </source>
</evidence>
<dbReference type="GO" id="GO:0005524">
    <property type="term" value="F:ATP binding"/>
    <property type="evidence" value="ECO:0007669"/>
    <property type="project" value="UniProtKB-UniRule"/>
</dbReference>
<organism evidence="8 9">
    <name type="scientific">Bradymonas sediminis</name>
    <dbReference type="NCBI Taxonomy" id="1548548"/>
    <lineage>
        <taxon>Bacteria</taxon>
        <taxon>Deltaproteobacteria</taxon>
        <taxon>Bradymonadales</taxon>
        <taxon>Bradymonadaceae</taxon>
        <taxon>Bradymonas</taxon>
    </lineage>
</organism>
<keyword evidence="3 7" id="KW-0547">Nucleotide-binding</keyword>
<keyword evidence="5 7" id="KW-0648">Protein biosynthesis</keyword>
<protein>
    <recommendedName>
        <fullName evidence="7">Asparagine--tRNA ligase</fullName>
        <ecNumber evidence="7">6.1.1.22</ecNumber>
    </recommendedName>
    <alternativeName>
        <fullName evidence="7">Asparaginyl-tRNA synthetase</fullName>
        <shortName evidence="7">AsnRS</shortName>
    </alternativeName>
</protein>
<dbReference type="Gene3D" id="3.30.930.10">
    <property type="entry name" value="Bira Bifunctional Protein, Domain 2"/>
    <property type="match status" value="1"/>
</dbReference>
<dbReference type="RefSeq" id="WP_111333031.1">
    <property type="nucleotide sequence ID" value="NZ_CP030032.1"/>
</dbReference>
<dbReference type="InterPro" id="IPR004522">
    <property type="entry name" value="Asn-tRNA-ligase"/>
</dbReference>
<dbReference type="SUPFAM" id="SSF50249">
    <property type="entry name" value="Nucleic acid-binding proteins"/>
    <property type="match status" value="1"/>
</dbReference>
<comment type="subcellular location">
    <subcellularLocation>
        <location evidence="7">Cytoplasm</location>
    </subcellularLocation>
</comment>
<evidence type="ECO:0000256" key="7">
    <source>
        <dbReference type="HAMAP-Rule" id="MF_00534"/>
    </source>
</evidence>
<gene>
    <name evidence="7" type="primary">asnS</name>
    <name evidence="8" type="ORF">DN745_06130</name>
</gene>
<dbReference type="PANTHER" id="PTHR22594:SF34">
    <property type="entry name" value="ASPARAGINE--TRNA LIGASE, MITOCHONDRIAL-RELATED"/>
    <property type="match status" value="1"/>
</dbReference>
<keyword evidence="4 7" id="KW-0067">ATP-binding</keyword>
<dbReference type="Gene3D" id="2.40.50.140">
    <property type="entry name" value="Nucleic acid-binding proteins"/>
    <property type="match status" value="1"/>
</dbReference>
<evidence type="ECO:0000256" key="3">
    <source>
        <dbReference type="ARBA" id="ARBA00022741"/>
    </source>
</evidence>
<dbReference type="NCBIfam" id="TIGR00457">
    <property type="entry name" value="asnS"/>
    <property type="match status" value="1"/>
</dbReference>
<dbReference type="SUPFAM" id="SSF55681">
    <property type="entry name" value="Class II aaRS and biotin synthetases"/>
    <property type="match status" value="1"/>
</dbReference>
<keyword evidence="6 7" id="KW-0030">Aminoacyl-tRNA synthetase</keyword>
<keyword evidence="7" id="KW-0963">Cytoplasm</keyword>
<dbReference type="PRINTS" id="PR01042">
    <property type="entry name" value="TRNASYNTHASP"/>
</dbReference>
<dbReference type="InterPro" id="IPR004364">
    <property type="entry name" value="Aa-tRNA-synt_II"/>
</dbReference>
<dbReference type="PANTHER" id="PTHR22594">
    <property type="entry name" value="ASPARTYL/LYSYL-TRNA SYNTHETASE"/>
    <property type="match status" value="1"/>
</dbReference>
<dbReference type="AlphaFoldDB" id="A0A2Z4FJC3"/>
<dbReference type="OrthoDB" id="9802326at2"/>
<dbReference type="Pfam" id="PF01336">
    <property type="entry name" value="tRNA_anti-codon"/>
    <property type="match status" value="1"/>
</dbReference>
<comment type="subunit">
    <text evidence="7">Homodimer.</text>
</comment>
<comment type="similarity">
    <text evidence="1 7">Belongs to the class-II aminoacyl-tRNA synthetase family.</text>
</comment>
<evidence type="ECO:0000313" key="9">
    <source>
        <dbReference type="Proteomes" id="UP000249799"/>
    </source>
</evidence>
<dbReference type="CDD" id="cd04323">
    <property type="entry name" value="AsnRS_cyto_like_N"/>
    <property type="match status" value="1"/>
</dbReference>
<evidence type="ECO:0000256" key="5">
    <source>
        <dbReference type="ARBA" id="ARBA00022917"/>
    </source>
</evidence>
<evidence type="ECO:0000256" key="2">
    <source>
        <dbReference type="ARBA" id="ARBA00022598"/>
    </source>
</evidence>
<dbReference type="EC" id="6.1.1.22" evidence="7"/>
<keyword evidence="9" id="KW-1185">Reference proteome</keyword>
<dbReference type="KEGG" id="bsed:DN745_06130"/>
<dbReference type="InterPro" id="IPR045864">
    <property type="entry name" value="aa-tRNA-synth_II/BPL/LPL"/>
</dbReference>
<dbReference type="InterPro" id="IPR002312">
    <property type="entry name" value="Asp/Asn-tRNA-synth_IIb"/>
</dbReference>
<name>A0A2Z4FJC3_9DELT</name>
<sequence length="435" mass="49829">MAEHIYIEDIAEHVDETIKIKGWLYNSRSSGKLHFLELRDGTGFMQAVMFKGDVSPELFDTTGHLRQETSVVVTGKVRADERAPFIPFEMGIEDLEVIAEPVGDYPITHKEHGVAYLMENRHLWLRTPRQVAIMKVRHEIISAIRGFFDDNKFRLVDSPIFTPAAAEGTTDLFETQYFSQKAYLAQTGQLYMEAAAAAFGKVYCFGPTFRAEKSKTRRHLTEFWMVEPEVAFMELEENMDLAEKFVRAIVERVLTNCAKELEILERDTTLLEKIADPEPFPRISYDEAVEIIRANGGEIEDEADFGAPHETMLGEHFERPVLVHRYPLEIKAFYMRKDPNDETRALCVDMIAPEGFGEIIGGGEREYDVEKLEEAIKAHNLPMEAFEWYLDVRRYGSVPHAGFGLGLERTVAWICGLHHVRETIPFARMMDKLTP</sequence>
<dbReference type="InterPro" id="IPR006195">
    <property type="entry name" value="aa-tRNA-synth_II"/>
</dbReference>
<dbReference type="InterPro" id="IPR012340">
    <property type="entry name" value="NA-bd_OB-fold"/>
</dbReference>
<dbReference type="GO" id="GO:0006421">
    <property type="term" value="P:asparaginyl-tRNA aminoacylation"/>
    <property type="evidence" value="ECO:0007669"/>
    <property type="project" value="UniProtKB-UniRule"/>
</dbReference>